<organism evidence="6 7">
    <name type="scientific">Cerrena zonata</name>
    <dbReference type="NCBI Taxonomy" id="2478898"/>
    <lineage>
        <taxon>Eukaryota</taxon>
        <taxon>Fungi</taxon>
        <taxon>Dikarya</taxon>
        <taxon>Basidiomycota</taxon>
        <taxon>Agaricomycotina</taxon>
        <taxon>Agaricomycetes</taxon>
        <taxon>Polyporales</taxon>
        <taxon>Cerrenaceae</taxon>
        <taxon>Cerrena</taxon>
    </lineage>
</organism>
<protein>
    <recommendedName>
        <fullName evidence="5">CNH domain-containing protein</fullName>
    </recommendedName>
</protein>
<dbReference type="PROSITE" id="PS50219">
    <property type="entry name" value="CNH"/>
    <property type="match status" value="1"/>
</dbReference>
<dbReference type="InterPro" id="IPR001180">
    <property type="entry name" value="CNH_dom"/>
</dbReference>
<comment type="caution">
    <text evidence="6">The sequence shown here is derived from an EMBL/GenBank/DDBJ whole genome shotgun (WGS) entry which is preliminary data.</text>
</comment>
<feature type="region of interest" description="Disordered" evidence="4">
    <location>
        <begin position="503"/>
        <end position="535"/>
    </location>
</feature>
<dbReference type="EMBL" id="JASBNA010000006">
    <property type="protein sequence ID" value="KAK7690830.1"/>
    <property type="molecule type" value="Genomic_DNA"/>
</dbReference>
<dbReference type="GO" id="GO:0006914">
    <property type="term" value="P:autophagy"/>
    <property type="evidence" value="ECO:0007669"/>
    <property type="project" value="TreeGrafter"/>
</dbReference>
<comment type="similarity">
    <text evidence="3">Belongs to the VAM6/VPS39 family.</text>
</comment>
<dbReference type="Pfam" id="PF00780">
    <property type="entry name" value="CNH"/>
    <property type="match status" value="1"/>
</dbReference>
<reference evidence="6 7" key="1">
    <citation type="submission" date="2022-09" db="EMBL/GenBank/DDBJ databases">
        <authorList>
            <person name="Palmer J.M."/>
        </authorList>
    </citation>
    <scope>NUCLEOTIDE SEQUENCE [LARGE SCALE GENOMIC DNA]</scope>
    <source>
        <strain evidence="6 7">DSM 7382</strain>
    </source>
</reference>
<dbReference type="InterPro" id="IPR019452">
    <property type="entry name" value="VPS39/TGF_beta_rcpt-assoc_1"/>
</dbReference>
<evidence type="ECO:0000256" key="3">
    <source>
        <dbReference type="ARBA" id="ARBA00038201"/>
    </source>
</evidence>
<dbReference type="GO" id="GO:0034058">
    <property type="term" value="P:endosomal vesicle fusion"/>
    <property type="evidence" value="ECO:0007669"/>
    <property type="project" value="TreeGrafter"/>
</dbReference>
<dbReference type="Proteomes" id="UP001385951">
    <property type="component" value="Unassembled WGS sequence"/>
</dbReference>
<sequence length="677" mass="72815">MAPFVPPNVILSGFKERIESLLVQGDKLYIGTAIGNLHIYVLHNGESSDGERRAELLETKKALSRRAIEHLGFVQDISSLAVLTDSIVTLFPLPALSPPTPLPKTRGALSFAIHTVVEHIDDTQPPSLGGETPSATPKNKGVPVVVTYLAVGCKRKIVVYSWRDGEPQEVKEANLPHSPRVVVFLSDGDTLCFGYTPSDYVLFSLQTMTTIDITFPITASTSAASIGSMGMSAFTGLGGYMTLGLGAKAKPNALRVTETEFLIAKEHTGLFIGSDGKQSRGVSIDWPAPPEDIALVSPYLFSILPAGTVPSTQITPHETTSPSFIPTAVLEIRSSISLRPLQSLPVPLIPLAEGAPPTANNQIIRVLTSSPGYKSPIYIVSTPSDRTLANAEGSSIVQFHMKPWGVQVDELVEAESYEEALSLLETLDSALLPDKDERRNLIRALNAVSLFRSGRYADAMNTFIELNTNPAKVVALYPERVSGRLGVPQEEWISLFGGPQKAVKTESSSSNGHSTHESEAGSPSPRPPSPQGSVAGVLRTGLESLISGARKDEDTASIRSGKKAPPPKDNFRISIEELMRYLSDRRPHISGALEAFHINNTQAHQMPLLSAASVEDLFTLPDASFSSLTPEQLVRFGQIVDTALFKSYLVARPGLLAPLCRSGNWCEVSEVEKGTSG</sequence>
<proteinExistence type="inferred from homology"/>
<evidence type="ECO:0000313" key="6">
    <source>
        <dbReference type="EMBL" id="KAK7690830.1"/>
    </source>
</evidence>
<dbReference type="GO" id="GO:0012505">
    <property type="term" value="C:endomembrane system"/>
    <property type="evidence" value="ECO:0007669"/>
    <property type="project" value="UniProtKB-SubCell"/>
</dbReference>
<dbReference type="Pfam" id="PF10366">
    <property type="entry name" value="Vps39_1"/>
    <property type="match status" value="1"/>
</dbReference>
<comment type="subcellular location">
    <subcellularLocation>
        <location evidence="1">Endomembrane system</location>
        <topology evidence="1">Peripheral membrane protein</topology>
    </subcellularLocation>
</comment>
<evidence type="ECO:0000256" key="2">
    <source>
        <dbReference type="ARBA" id="ARBA00023136"/>
    </source>
</evidence>
<keyword evidence="7" id="KW-1185">Reference proteome</keyword>
<dbReference type="PANTHER" id="PTHR12894:SF49">
    <property type="entry name" value="VAM6_VPS39-LIKE PROTEIN"/>
    <property type="match status" value="1"/>
</dbReference>
<accession>A0AAW0GHY4</accession>
<evidence type="ECO:0000259" key="5">
    <source>
        <dbReference type="PROSITE" id="PS50219"/>
    </source>
</evidence>
<dbReference type="PANTHER" id="PTHR12894">
    <property type="entry name" value="CNH DOMAIN CONTAINING"/>
    <property type="match status" value="1"/>
</dbReference>
<feature type="domain" description="CNH" evidence="5">
    <location>
        <begin position="15"/>
        <end position="340"/>
    </location>
</feature>
<evidence type="ECO:0000256" key="4">
    <source>
        <dbReference type="SAM" id="MobiDB-lite"/>
    </source>
</evidence>
<dbReference type="InterPro" id="IPR032914">
    <property type="entry name" value="Vam6/VPS39/TRAP1"/>
</dbReference>
<gene>
    <name evidence="6" type="ORF">QCA50_005931</name>
</gene>
<evidence type="ECO:0000256" key="1">
    <source>
        <dbReference type="ARBA" id="ARBA00004184"/>
    </source>
</evidence>
<feature type="region of interest" description="Disordered" evidence="4">
    <location>
        <begin position="549"/>
        <end position="569"/>
    </location>
</feature>
<name>A0AAW0GHY4_9APHY</name>
<dbReference type="AlphaFoldDB" id="A0AAW0GHY4"/>
<keyword evidence="2" id="KW-0472">Membrane</keyword>
<evidence type="ECO:0000313" key="7">
    <source>
        <dbReference type="Proteomes" id="UP001385951"/>
    </source>
</evidence>
<dbReference type="GO" id="GO:0000329">
    <property type="term" value="C:fungal-type vacuole membrane"/>
    <property type="evidence" value="ECO:0007669"/>
    <property type="project" value="TreeGrafter"/>
</dbReference>